<keyword evidence="2 4" id="KW-0689">Ribosomal protein</keyword>
<dbReference type="GO" id="GO:0002181">
    <property type="term" value="P:cytoplasmic translation"/>
    <property type="evidence" value="ECO:0007669"/>
    <property type="project" value="TreeGrafter"/>
</dbReference>
<evidence type="ECO:0000313" key="7">
    <source>
        <dbReference type="Proteomes" id="UP001347796"/>
    </source>
</evidence>
<feature type="compositionally biased region" description="Basic residues" evidence="5">
    <location>
        <begin position="11"/>
        <end position="28"/>
    </location>
</feature>
<dbReference type="PANTHER" id="PTHR12884">
    <property type="entry name" value="60S RIBOSOMAL PROTEIN L29"/>
    <property type="match status" value="1"/>
</dbReference>
<comment type="similarity">
    <text evidence="1 4">Belongs to the eukaryotic ribosomal protein eL29 family.</text>
</comment>
<sequence>MAKSKNASQHHNNRKDHRNGIHKAKKVYKSGMKGVDQKYVLNLKWSRKNKNPSARQVKKLQERMDNWNKARGMPIKPIVLNRQVAERKALMATRQGRAKLMQ</sequence>
<evidence type="ECO:0000256" key="2">
    <source>
        <dbReference type="ARBA" id="ARBA00022980"/>
    </source>
</evidence>
<feature type="compositionally biased region" description="Polar residues" evidence="5">
    <location>
        <begin position="1"/>
        <end position="10"/>
    </location>
</feature>
<dbReference type="GO" id="GO:0003735">
    <property type="term" value="F:structural constituent of ribosome"/>
    <property type="evidence" value="ECO:0007669"/>
    <property type="project" value="UniProtKB-UniRule"/>
</dbReference>
<dbReference type="Proteomes" id="UP001347796">
    <property type="component" value="Unassembled WGS sequence"/>
</dbReference>
<evidence type="ECO:0000256" key="1">
    <source>
        <dbReference type="ARBA" id="ARBA00010247"/>
    </source>
</evidence>
<name>A0AAN8JH34_PATCE</name>
<evidence type="ECO:0000256" key="4">
    <source>
        <dbReference type="RuleBase" id="RU364026"/>
    </source>
</evidence>
<feature type="region of interest" description="Disordered" evidence="5">
    <location>
        <begin position="1"/>
        <end position="29"/>
    </location>
</feature>
<dbReference type="AlphaFoldDB" id="A0AAN8JH34"/>
<organism evidence="6 7">
    <name type="scientific">Patella caerulea</name>
    <name type="common">Rayed Mediterranean limpet</name>
    <dbReference type="NCBI Taxonomy" id="87958"/>
    <lineage>
        <taxon>Eukaryota</taxon>
        <taxon>Metazoa</taxon>
        <taxon>Spiralia</taxon>
        <taxon>Lophotrochozoa</taxon>
        <taxon>Mollusca</taxon>
        <taxon>Gastropoda</taxon>
        <taxon>Patellogastropoda</taxon>
        <taxon>Patelloidea</taxon>
        <taxon>Patellidae</taxon>
        <taxon>Patella</taxon>
    </lineage>
</organism>
<reference evidence="6 7" key="1">
    <citation type="submission" date="2024-01" db="EMBL/GenBank/DDBJ databases">
        <title>The genome of the rayed Mediterranean limpet Patella caerulea (Linnaeus, 1758).</title>
        <authorList>
            <person name="Anh-Thu Weber A."/>
            <person name="Halstead-Nussloch G."/>
        </authorList>
    </citation>
    <scope>NUCLEOTIDE SEQUENCE [LARGE SCALE GENOMIC DNA]</scope>
    <source>
        <strain evidence="6">AATW-2023a</strain>
        <tissue evidence="6">Whole specimen</tissue>
    </source>
</reference>
<gene>
    <name evidence="6" type="ORF">SNE40_013871</name>
</gene>
<dbReference type="Gene3D" id="6.10.140.1730">
    <property type="match status" value="1"/>
</dbReference>
<dbReference type="GO" id="GO:0022625">
    <property type="term" value="C:cytosolic large ribosomal subunit"/>
    <property type="evidence" value="ECO:0007669"/>
    <property type="project" value="TreeGrafter"/>
</dbReference>
<accession>A0AAN8JH34</accession>
<proteinExistence type="inferred from homology"/>
<keyword evidence="7" id="KW-1185">Reference proteome</keyword>
<dbReference type="PANTHER" id="PTHR12884:SF0">
    <property type="entry name" value="60S RIBOSOMAL PROTEIN L29"/>
    <property type="match status" value="1"/>
</dbReference>
<protein>
    <recommendedName>
        <fullName evidence="4">60S ribosomal protein L29</fullName>
    </recommendedName>
</protein>
<dbReference type="EMBL" id="JAZGQO010000010">
    <property type="protein sequence ID" value="KAK6175400.1"/>
    <property type="molecule type" value="Genomic_DNA"/>
</dbReference>
<comment type="caution">
    <text evidence="6">The sequence shown here is derived from an EMBL/GenBank/DDBJ whole genome shotgun (WGS) entry which is preliminary data.</text>
</comment>
<evidence type="ECO:0000256" key="5">
    <source>
        <dbReference type="SAM" id="MobiDB-lite"/>
    </source>
</evidence>
<keyword evidence="3 4" id="KW-0687">Ribonucleoprotein</keyword>
<evidence type="ECO:0000313" key="6">
    <source>
        <dbReference type="EMBL" id="KAK6175400.1"/>
    </source>
</evidence>
<dbReference type="InterPro" id="IPR002673">
    <property type="entry name" value="Ribosomal_eL29"/>
</dbReference>
<dbReference type="Pfam" id="PF01779">
    <property type="entry name" value="Ribosomal_L29e"/>
    <property type="match status" value="1"/>
</dbReference>
<evidence type="ECO:0000256" key="3">
    <source>
        <dbReference type="ARBA" id="ARBA00023274"/>
    </source>
</evidence>